<dbReference type="RefSeq" id="WP_229954634.1">
    <property type="nucleotide sequence ID" value="NZ_BAAAEM010000002.1"/>
</dbReference>
<dbReference type="InterPro" id="IPR037401">
    <property type="entry name" value="SnoaL-like"/>
</dbReference>
<dbReference type="Gene3D" id="3.10.450.50">
    <property type="match status" value="1"/>
</dbReference>
<dbReference type="Pfam" id="PF12680">
    <property type="entry name" value="SnoaL_2"/>
    <property type="match status" value="1"/>
</dbReference>
<dbReference type="SUPFAM" id="SSF54427">
    <property type="entry name" value="NTF2-like"/>
    <property type="match status" value="1"/>
</dbReference>
<dbReference type="EMBL" id="BAAAEM010000002">
    <property type="protein sequence ID" value="GAA0478450.1"/>
    <property type="molecule type" value="Genomic_DNA"/>
</dbReference>
<proteinExistence type="predicted"/>
<comment type="caution">
    <text evidence="2">The sequence shown here is derived from an EMBL/GenBank/DDBJ whole genome shotgun (WGS) entry which is preliminary data.</text>
</comment>
<reference evidence="2 3" key="1">
    <citation type="journal article" date="2019" name="Int. J. Syst. Evol. Microbiol.">
        <title>The Global Catalogue of Microorganisms (GCM) 10K type strain sequencing project: providing services to taxonomists for standard genome sequencing and annotation.</title>
        <authorList>
            <consortium name="The Broad Institute Genomics Platform"/>
            <consortium name="The Broad Institute Genome Sequencing Center for Infectious Disease"/>
            <person name="Wu L."/>
            <person name="Ma J."/>
        </authorList>
    </citation>
    <scope>NUCLEOTIDE SEQUENCE [LARGE SCALE GENOMIC DNA]</scope>
    <source>
        <strain evidence="2 3">JCM 14162</strain>
    </source>
</reference>
<name>A0ABN1AK07_9SPHN</name>
<accession>A0ABN1AK07</accession>
<evidence type="ECO:0000313" key="3">
    <source>
        <dbReference type="Proteomes" id="UP001500713"/>
    </source>
</evidence>
<protein>
    <recommendedName>
        <fullName evidence="1">SnoaL-like domain-containing protein</fullName>
    </recommendedName>
</protein>
<gene>
    <name evidence="2" type="ORF">GCM10009096_20440</name>
</gene>
<keyword evidence="3" id="KW-1185">Reference proteome</keyword>
<dbReference type="Proteomes" id="UP001500713">
    <property type="component" value="Unassembled WGS sequence"/>
</dbReference>
<feature type="domain" description="SnoaL-like" evidence="1">
    <location>
        <begin position="8"/>
        <end position="105"/>
    </location>
</feature>
<organism evidence="2 3">
    <name type="scientific">Parasphingorhabdus litoris</name>
    <dbReference type="NCBI Taxonomy" id="394733"/>
    <lineage>
        <taxon>Bacteria</taxon>
        <taxon>Pseudomonadati</taxon>
        <taxon>Pseudomonadota</taxon>
        <taxon>Alphaproteobacteria</taxon>
        <taxon>Sphingomonadales</taxon>
        <taxon>Sphingomonadaceae</taxon>
        <taxon>Parasphingorhabdus</taxon>
    </lineage>
</organism>
<sequence>MANAKQVIEKFWEIQNDHDYTKLSPLFADDAVFEDPAIGRVEGKPAIEKLLAGLTKELAEKKMHFEVLEIAGDEHVAWSRWLWKRPEGDIEGVGLYKVADGQLVSYRDFYAVPES</sequence>
<evidence type="ECO:0000313" key="2">
    <source>
        <dbReference type="EMBL" id="GAA0478450.1"/>
    </source>
</evidence>
<evidence type="ECO:0000259" key="1">
    <source>
        <dbReference type="Pfam" id="PF12680"/>
    </source>
</evidence>
<dbReference type="InterPro" id="IPR032710">
    <property type="entry name" value="NTF2-like_dom_sf"/>
</dbReference>